<accession>A0A1I1TSM2</accession>
<gene>
    <name evidence="1" type="ORF">SAMN05660831_01988</name>
</gene>
<dbReference type="OrthoDB" id="5785057at2"/>
<dbReference type="RefSeq" id="WP_093428611.1">
    <property type="nucleotide sequence ID" value="NZ_FOMJ01000006.1"/>
</dbReference>
<sequence>MADDYRPALADYFDELEARYADANGDFSFDSLSDEELLKIEELARHAIYEDGQVTTQEKLNLQPLLDLVGKQRAKRGLPPATH</sequence>
<protein>
    <submittedName>
        <fullName evidence="1">Uncharacterized protein</fullName>
    </submittedName>
</protein>
<dbReference type="STRING" id="1123397.SAMN05660831_01988"/>
<organism evidence="1 2">
    <name type="scientific">Thiohalospira halophila DSM 15071</name>
    <dbReference type="NCBI Taxonomy" id="1123397"/>
    <lineage>
        <taxon>Bacteria</taxon>
        <taxon>Pseudomonadati</taxon>
        <taxon>Pseudomonadota</taxon>
        <taxon>Gammaproteobacteria</taxon>
        <taxon>Thiohalospirales</taxon>
        <taxon>Thiohalospiraceae</taxon>
        <taxon>Thiohalospira</taxon>
    </lineage>
</organism>
<dbReference type="EMBL" id="FOMJ01000006">
    <property type="protein sequence ID" value="SFD61375.1"/>
    <property type="molecule type" value="Genomic_DNA"/>
</dbReference>
<dbReference type="Proteomes" id="UP000198611">
    <property type="component" value="Unassembled WGS sequence"/>
</dbReference>
<evidence type="ECO:0000313" key="1">
    <source>
        <dbReference type="EMBL" id="SFD61375.1"/>
    </source>
</evidence>
<reference evidence="1 2" key="1">
    <citation type="submission" date="2016-10" db="EMBL/GenBank/DDBJ databases">
        <authorList>
            <person name="de Groot N.N."/>
        </authorList>
    </citation>
    <scope>NUCLEOTIDE SEQUENCE [LARGE SCALE GENOMIC DNA]</scope>
    <source>
        <strain evidence="1 2">HL3</strain>
    </source>
</reference>
<name>A0A1I1TSM2_9GAMM</name>
<dbReference type="AlphaFoldDB" id="A0A1I1TSM2"/>
<evidence type="ECO:0000313" key="2">
    <source>
        <dbReference type="Proteomes" id="UP000198611"/>
    </source>
</evidence>
<keyword evidence="2" id="KW-1185">Reference proteome</keyword>
<proteinExistence type="predicted"/>